<keyword evidence="1" id="KW-0732">Signal</keyword>
<feature type="signal peptide" evidence="1">
    <location>
        <begin position="1"/>
        <end position="24"/>
    </location>
</feature>
<dbReference type="InterPro" id="IPR038930">
    <property type="entry name" value="CEP13/CEP14"/>
</dbReference>
<dbReference type="GO" id="GO:0006970">
    <property type="term" value="P:response to osmotic stress"/>
    <property type="evidence" value="ECO:0007669"/>
    <property type="project" value="InterPro"/>
</dbReference>
<comment type="caution">
    <text evidence="2">The sequence shown here is derived from an EMBL/GenBank/DDBJ whole genome shotgun (WGS) entry which is preliminary data.</text>
</comment>
<keyword evidence="3" id="KW-1185">Reference proteome</keyword>
<dbReference type="OrthoDB" id="1915362at2759"/>
<organism evidence="2 3">
    <name type="scientific">Hibiscus trionum</name>
    <name type="common">Flower of an hour</name>
    <dbReference type="NCBI Taxonomy" id="183268"/>
    <lineage>
        <taxon>Eukaryota</taxon>
        <taxon>Viridiplantae</taxon>
        <taxon>Streptophyta</taxon>
        <taxon>Embryophyta</taxon>
        <taxon>Tracheophyta</taxon>
        <taxon>Spermatophyta</taxon>
        <taxon>Magnoliopsida</taxon>
        <taxon>eudicotyledons</taxon>
        <taxon>Gunneridae</taxon>
        <taxon>Pentapetalae</taxon>
        <taxon>rosids</taxon>
        <taxon>malvids</taxon>
        <taxon>Malvales</taxon>
        <taxon>Malvaceae</taxon>
        <taxon>Malvoideae</taxon>
        <taxon>Hibiscus</taxon>
    </lineage>
</organism>
<gene>
    <name evidence="2" type="ORF">HRI_004676900</name>
</gene>
<dbReference type="PANTHER" id="PTHR37180:SF4">
    <property type="entry name" value="FORMIN-LIKE PROTEIN 3"/>
    <property type="match status" value="1"/>
</dbReference>
<reference evidence="2" key="1">
    <citation type="submission" date="2023-05" db="EMBL/GenBank/DDBJ databases">
        <title>Genome and transcriptome analyses reveal genes involved in the formation of fine ridges on petal epidermal cells in Hibiscus trionum.</title>
        <authorList>
            <person name="Koshimizu S."/>
            <person name="Masuda S."/>
            <person name="Ishii T."/>
            <person name="Shirasu K."/>
            <person name="Hoshino A."/>
            <person name="Arita M."/>
        </authorList>
    </citation>
    <scope>NUCLEOTIDE SEQUENCE</scope>
    <source>
        <strain evidence="2">Hamamatsu line</strain>
    </source>
</reference>
<dbReference type="GO" id="GO:0006995">
    <property type="term" value="P:cellular response to nitrogen starvation"/>
    <property type="evidence" value="ECO:0007669"/>
    <property type="project" value="InterPro"/>
</dbReference>
<accession>A0A9W7MUS3</accession>
<name>A0A9W7MUS3_HIBTR</name>
<dbReference type="PANTHER" id="PTHR37180">
    <property type="entry name" value="PRECURSOR OF CEP14"/>
    <property type="match status" value="1"/>
</dbReference>
<proteinExistence type="predicted"/>
<evidence type="ECO:0000256" key="1">
    <source>
        <dbReference type="SAM" id="SignalP"/>
    </source>
</evidence>
<dbReference type="AlphaFoldDB" id="A0A9W7MUS3"/>
<dbReference type="Proteomes" id="UP001165190">
    <property type="component" value="Unassembled WGS sequence"/>
</dbReference>
<dbReference type="EMBL" id="BSYR01000056">
    <property type="protein sequence ID" value="GMJ10076.1"/>
    <property type="molecule type" value="Genomic_DNA"/>
</dbReference>
<feature type="chain" id="PRO_5040780930" evidence="1">
    <location>
        <begin position="25"/>
        <end position="156"/>
    </location>
</feature>
<protein>
    <submittedName>
        <fullName evidence="2">C-TERMINALLY ENCODED PEPTIDE 14</fullName>
    </submittedName>
</protein>
<sequence>MARLSLALLFILFVLIHQVPLIQCRKLLIAEMKATVISQKDNLAPSKKPLTDKDQIMANNERLFAVHLAKLDRILQSVPSPAPPLAAARKLTNIQQTEALSLNNDAVVSVEQREPKPAFSFSNKGHEMVNKERFLALHLAKLDRILQSIPSPGAGH</sequence>
<evidence type="ECO:0000313" key="2">
    <source>
        <dbReference type="EMBL" id="GMJ10076.1"/>
    </source>
</evidence>
<evidence type="ECO:0000313" key="3">
    <source>
        <dbReference type="Proteomes" id="UP001165190"/>
    </source>
</evidence>